<reference evidence="1 2" key="1">
    <citation type="submission" date="2024-05" db="EMBL/GenBank/DDBJ databases">
        <title>A high-quality chromosomal-level genome assembly of Topmouth culter (Culter alburnus).</title>
        <authorList>
            <person name="Zhao H."/>
        </authorList>
    </citation>
    <scope>NUCLEOTIDE SEQUENCE [LARGE SCALE GENOMIC DNA]</scope>
    <source>
        <strain evidence="1">CATC2023</strain>
        <tissue evidence="1">Muscle</tissue>
    </source>
</reference>
<feature type="non-terminal residue" evidence="1">
    <location>
        <position position="1"/>
    </location>
</feature>
<keyword evidence="2" id="KW-1185">Reference proteome</keyword>
<dbReference type="EMBL" id="JAWDJR010000007">
    <property type="protein sequence ID" value="KAK9972294.1"/>
    <property type="molecule type" value="Genomic_DNA"/>
</dbReference>
<comment type="caution">
    <text evidence="1">The sequence shown here is derived from an EMBL/GenBank/DDBJ whole genome shotgun (WGS) entry which is preliminary data.</text>
</comment>
<feature type="non-terminal residue" evidence="1">
    <location>
        <position position="51"/>
    </location>
</feature>
<protein>
    <recommendedName>
        <fullName evidence="3">Tyrosinase</fullName>
    </recommendedName>
</protein>
<organism evidence="1 2">
    <name type="scientific">Culter alburnus</name>
    <name type="common">Topmouth culter</name>
    <dbReference type="NCBI Taxonomy" id="194366"/>
    <lineage>
        <taxon>Eukaryota</taxon>
        <taxon>Metazoa</taxon>
        <taxon>Chordata</taxon>
        <taxon>Craniata</taxon>
        <taxon>Vertebrata</taxon>
        <taxon>Euteleostomi</taxon>
        <taxon>Actinopterygii</taxon>
        <taxon>Neopterygii</taxon>
        <taxon>Teleostei</taxon>
        <taxon>Ostariophysi</taxon>
        <taxon>Cypriniformes</taxon>
        <taxon>Xenocyprididae</taxon>
        <taxon>Xenocypridinae</taxon>
        <taxon>Culter</taxon>
    </lineage>
</organism>
<dbReference type="AlphaFoldDB" id="A0AAW2AFA1"/>
<sequence length="51" mass="5545">GQGYETHPGCTEGPSARTDGFMWDCLLSRTLNNINYSSPSTSRQLSAQPVL</sequence>
<gene>
    <name evidence="1" type="ORF">ABG768_025614</name>
</gene>
<evidence type="ECO:0000313" key="2">
    <source>
        <dbReference type="Proteomes" id="UP001479290"/>
    </source>
</evidence>
<evidence type="ECO:0008006" key="3">
    <source>
        <dbReference type="Google" id="ProtNLM"/>
    </source>
</evidence>
<dbReference type="Proteomes" id="UP001479290">
    <property type="component" value="Unassembled WGS sequence"/>
</dbReference>
<name>A0AAW2AFA1_CULAL</name>
<evidence type="ECO:0000313" key="1">
    <source>
        <dbReference type="EMBL" id="KAK9972294.1"/>
    </source>
</evidence>
<proteinExistence type="predicted"/>
<accession>A0AAW2AFA1</accession>